<dbReference type="InterPro" id="IPR003702">
    <property type="entry name" value="ActCoA_hydro_N"/>
</dbReference>
<dbReference type="InterPro" id="IPR037171">
    <property type="entry name" value="NagB/RpiA_transferase-like"/>
</dbReference>
<comment type="similarity">
    <text evidence="1">Belongs to the acetyl-CoA hydrolase/transferase family.</text>
</comment>
<gene>
    <name evidence="6" type="ORF">DXT89_08900</name>
    <name evidence="7" type="ORF">GOZ88_14410</name>
</gene>
<evidence type="ECO:0000256" key="1">
    <source>
        <dbReference type="ARBA" id="ARBA00009632"/>
    </source>
</evidence>
<evidence type="ECO:0000256" key="3">
    <source>
        <dbReference type="PIRSR" id="PIRSR617821-2"/>
    </source>
</evidence>
<dbReference type="Pfam" id="PF13336">
    <property type="entry name" value="AcetylCoA_hyd_C"/>
    <property type="match status" value="1"/>
</dbReference>
<organism evidence="6 8">
    <name type="scientific">Agrobacterium vitis</name>
    <name type="common">Rhizobium vitis</name>
    <dbReference type="NCBI Taxonomy" id="373"/>
    <lineage>
        <taxon>Bacteria</taxon>
        <taxon>Pseudomonadati</taxon>
        <taxon>Pseudomonadota</taxon>
        <taxon>Alphaproteobacteria</taxon>
        <taxon>Hyphomicrobiales</taxon>
        <taxon>Rhizobiaceae</taxon>
        <taxon>Rhizobium/Agrobacterium group</taxon>
        <taxon>Agrobacterium</taxon>
    </lineage>
</organism>
<dbReference type="InterPro" id="IPR046433">
    <property type="entry name" value="ActCoA_hydro"/>
</dbReference>
<protein>
    <submittedName>
        <fullName evidence="6">Acetyl-CoA hydrolase/transferase family protein</fullName>
    </submittedName>
    <submittedName>
        <fullName evidence="7">Succinate CoA transferase</fullName>
    </submittedName>
</protein>
<feature type="binding site" evidence="3">
    <location>
        <position position="382"/>
    </location>
    <ligand>
        <name>CoA</name>
        <dbReference type="ChEBI" id="CHEBI:57287"/>
    </ligand>
</feature>
<feature type="binding site" evidence="3">
    <location>
        <position position="378"/>
    </location>
    <ligand>
        <name>CoA</name>
        <dbReference type="ChEBI" id="CHEBI:57287"/>
    </ligand>
</feature>
<dbReference type="SUPFAM" id="SSF100950">
    <property type="entry name" value="NagB/RpiA/CoA transferase-like"/>
    <property type="match status" value="2"/>
</dbReference>
<dbReference type="NCBIfam" id="TIGR03458">
    <property type="entry name" value="YgfH_subfam"/>
    <property type="match status" value="1"/>
</dbReference>
<accession>A0A368NWL7</accession>
<dbReference type="InterPro" id="IPR038460">
    <property type="entry name" value="AcetylCoA_hyd_C_sf"/>
</dbReference>
<evidence type="ECO:0000313" key="9">
    <source>
        <dbReference type="Proteomes" id="UP000440716"/>
    </source>
</evidence>
<reference evidence="7 9" key="2">
    <citation type="submission" date="2019-12" db="EMBL/GenBank/DDBJ databases">
        <title>Whole-genome sequencing of Allorhizobium vitis.</title>
        <authorList>
            <person name="Gan H.M."/>
            <person name="Szegedi E."/>
            <person name="Burr T."/>
            <person name="Savka M.A."/>
        </authorList>
    </citation>
    <scope>NUCLEOTIDE SEQUENCE [LARGE SCALE GENOMIC DNA]</scope>
    <source>
        <strain evidence="7 9">CG415</strain>
    </source>
</reference>
<dbReference type="GO" id="GO:0006084">
    <property type="term" value="P:acetyl-CoA metabolic process"/>
    <property type="evidence" value="ECO:0007669"/>
    <property type="project" value="InterPro"/>
</dbReference>
<sequence>MLRDRIRYRPLMDKLVTADEAAAMIEDGMTIGMSGFTRAGEAKAVPMALAERARKHPLKITLMTGASLGNDLDKTLVEAHVVSRRMPFQADPALRKAINAGEVMFIDQHLSETVEQLRTGQIAPVDIAIIEAVAITEHGGIVPTTSVGNSASFAILAKKVIIELNLSQPITLEGLHDIYIPSRRPARMPIPVVTPESRVGLPYISIPPEKIAAIVVSEKQDSSAPIQPPDDDTKAIASHLIELLLNEVRQGRMGYDLQPLQAGIGTIANAVLHGFIDTPFHDLKMYSEVLQDSTFELIDAGKMTFASASSITLSAEMYQKVLPKLAEYKHHLVLRPQEISNHPEVIRRLGLICINTALEFDLYGNVNSTHVGGTQMMNGIGGSGDFARNAYLSIFVTKSIAKNGAISSVVPMVSHVDHTEHDVDILITEQGLADLRGLAPRERARLVLDNCVHPDYRDQLADYYQRALVRGGHTPHILEEAFSWHQSMRETGTMRR</sequence>
<comment type="caution">
    <text evidence="6">The sequence shown here is derived from an EMBL/GenBank/DDBJ whole genome shotgun (WGS) entry which is preliminary data.</text>
</comment>
<dbReference type="Gene3D" id="3.40.1080.10">
    <property type="entry name" value="Glutaconate Coenzyme A-transferase"/>
    <property type="match status" value="1"/>
</dbReference>
<feature type="domain" description="Acetyl-CoA hydrolase/transferase C-terminal" evidence="5">
    <location>
        <begin position="321"/>
        <end position="463"/>
    </location>
</feature>
<feature type="binding site" evidence="3">
    <location>
        <position position="402"/>
    </location>
    <ligand>
        <name>CoA</name>
        <dbReference type="ChEBI" id="CHEBI:57287"/>
    </ligand>
</feature>
<dbReference type="GeneID" id="60681433"/>
<feature type="domain" description="Acetyl-CoA hydrolase/transferase N-terminal" evidence="4">
    <location>
        <begin position="8"/>
        <end position="215"/>
    </location>
</feature>
<dbReference type="InterPro" id="IPR017821">
    <property type="entry name" value="Succinate_CoA_transferase"/>
</dbReference>
<keyword evidence="6" id="KW-0808">Transferase</keyword>
<evidence type="ECO:0000259" key="4">
    <source>
        <dbReference type="Pfam" id="PF02550"/>
    </source>
</evidence>
<dbReference type="AlphaFoldDB" id="A0A368NWL7"/>
<dbReference type="Gene3D" id="3.30.750.70">
    <property type="entry name" value="4-hydroxybutyrate coenzyme like domains"/>
    <property type="match status" value="1"/>
</dbReference>
<evidence type="ECO:0000313" key="8">
    <source>
        <dbReference type="Proteomes" id="UP000436911"/>
    </source>
</evidence>
<feature type="active site" description="5-glutamyl coenzyme A thioester intermediate" evidence="2">
    <location>
        <position position="288"/>
    </location>
</feature>
<keyword evidence="6" id="KW-0378">Hydrolase</keyword>
<reference evidence="6 8" key="1">
    <citation type="submission" date="2018-08" db="EMBL/GenBank/DDBJ databases">
        <title>Genome sequencing of Agrobacterium vitis strain ICMP 10754.</title>
        <authorList>
            <person name="Visnovsky S.B."/>
            <person name="Pitman A.R."/>
        </authorList>
    </citation>
    <scope>NUCLEOTIDE SEQUENCE [LARGE SCALE GENOMIC DNA]</scope>
    <source>
        <strain evidence="6 8">ICMP 10754</strain>
    </source>
</reference>
<evidence type="ECO:0000313" key="7">
    <source>
        <dbReference type="EMBL" id="MVA57295.1"/>
    </source>
</evidence>
<dbReference type="OrthoDB" id="9801795at2"/>
<dbReference type="GO" id="GO:0003986">
    <property type="term" value="F:acetyl-CoA hydrolase activity"/>
    <property type="evidence" value="ECO:0007669"/>
    <property type="project" value="TreeGrafter"/>
</dbReference>
<dbReference type="EMBL" id="QUSG01000004">
    <property type="protein sequence ID" value="KAA3528159.1"/>
    <property type="molecule type" value="Genomic_DNA"/>
</dbReference>
<dbReference type="EMBL" id="WPHU01000005">
    <property type="protein sequence ID" value="MVA57295.1"/>
    <property type="molecule type" value="Genomic_DNA"/>
</dbReference>
<dbReference type="GO" id="GO:0008775">
    <property type="term" value="F:acetate CoA-transferase activity"/>
    <property type="evidence" value="ECO:0007669"/>
    <property type="project" value="InterPro"/>
</dbReference>
<dbReference type="PANTHER" id="PTHR43609">
    <property type="entry name" value="ACETYL-COA HYDROLASE"/>
    <property type="match status" value="1"/>
</dbReference>
<dbReference type="FunFam" id="3.40.1080.20:FF:000001">
    <property type="entry name" value="Acetyl-CoA hydrolase Ach1"/>
    <property type="match status" value="1"/>
</dbReference>
<proteinExistence type="inferred from homology"/>
<evidence type="ECO:0000313" key="6">
    <source>
        <dbReference type="EMBL" id="KAA3528159.1"/>
    </source>
</evidence>
<evidence type="ECO:0000259" key="5">
    <source>
        <dbReference type="Pfam" id="PF13336"/>
    </source>
</evidence>
<dbReference type="Proteomes" id="UP000436911">
    <property type="component" value="Unassembled WGS sequence"/>
</dbReference>
<evidence type="ECO:0000256" key="2">
    <source>
        <dbReference type="PIRSR" id="PIRSR617821-1"/>
    </source>
</evidence>
<dbReference type="Gene3D" id="3.40.1080.20">
    <property type="entry name" value="Acetyl-CoA hydrolase/transferase C-terminal domain"/>
    <property type="match status" value="1"/>
</dbReference>
<dbReference type="InterPro" id="IPR026888">
    <property type="entry name" value="AcetylCoA_hyd_C"/>
</dbReference>
<dbReference type="GO" id="GO:0006083">
    <property type="term" value="P:acetate metabolic process"/>
    <property type="evidence" value="ECO:0007669"/>
    <property type="project" value="InterPro"/>
</dbReference>
<dbReference type="Proteomes" id="UP000440716">
    <property type="component" value="Unassembled WGS sequence"/>
</dbReference>
<name>A0A368NWL7_AGRVI</name>
<dbReference type="FunFam" id="3.40.1080.10:FF:000004">
    <property type="entry name" value="Acetyl-CoA hydrolase"/>
    <property type="match status" value="1"/>
</dbReference>
<dbReference type="PANTHER" id="PTHR43609:SF1">
    <property type="entry name" value="ACETYL-COA HYDROLASE"/>
    <property type="match status" value="1"/>
</dbReference>
<dbReference type="Pfam" id="PF02550">
    <property type="entry name" value="AcetylCoA_hydro"/>
    <property type="match status" value="1"/>
</dbReference>
<dbReference type="RefSeq" id="WP_060719589.1">
    <property type="nucleotide sequence ID" value="NZ_CP055265.1"/>
</dbReference>